<protein>
    <recommendedName>
        <fullName evidence="3">Phage protein</fullName>
    </recommendedName>
</protein>
<name>A0ABY9Q6Q2_9FIRM</name>
<evidence type="ECO:0000313" key="1">
    <source>
        <dbReference type="EMBL" id="WMT82871.1"/>
    </source>
</evidence>
<evidence type="ECO:0008006" key="3">
    <source>
        <dbReference type="Google" id="ProtNLM"/>
    </source>
</evidence>
<dbReference type="RefSeq" id="WP_228105392.1">
    <property type="nucleotide sequence ID" value="NZ_CP101637.1"/>
</dbReference>
<dbReference type="EMBL" id="CP101637">
    <property type="protein sequence ID" value="WMT82871.1"/>
    <property type="molecule type" value="Genomic_DNA"/>
</dbReference>
<organism evidence="1 2">
    <name type="scientific">Terrisporobacter mayombei</name>
    <dbReference type="NCBI Taxonomy" id="1541"/>
    <lineage>
        <taxon>Bacteria</taxon>
        <taxon>Bacillati</taxon>
        <taxon>Bacillota</taxon>
        <taxon>Clostridia</taxon>
        <taxon>Peptostreptococcales</taxon>
        <taxon>Peptostreptococcaceae</taxon>
        <taxon>Terrisporobacter</taxon>
    </lineage>
</organism>
<reference evidence="1 2" key="1">
    <citation type="submission" date="2022-07" db="EMBL/GenBank/DDBJ databases">
        <title>Genome sequence of Terrisporobacter mayombei DSM6539.</title>
        <authorList>
            <person name="Boeer T."/>
            <person name="Bengelsdorf F.R."/>
            <person name="Daniel R."/>
            <person name="Poehlein A."/>
        </authorList>
    </citation>
    <scope>NUCLEOTIDE SEQUENCE [LARGE SCALE GENOMIC DNA]</scope>
    <source>
        <strain evidence="1 2">DSM 6539</strain>
    </source>
</reference>
<proteinExistence type="predicted"/>
<sequence length="69" mass="8272">MIEQLKTQMMSEFRKTYFDIVLSVDLGDEDVSPSATIRFYSIRDEYHIIEYDELEEYNQPMLICNIVNK</sequence>
<keyword evidence="2" id="KW-1185">Reference proteome</keyword>
<evidence type="ECO:0000313" key="2">
    <source>
        <dbReference type="Proteomes" id="UP001235030"/>
    </source>
</evidence>
<accession>A0ABY9Q6Q2</accession>
<gene>
    <name evidence="1" type="ORF">TEMA_33670</name>
</gene>
<dbReference type="Proteomes" id="UP001235030">
    <property type="component" value="Chromosome"/>
</dbReference>